<evidence type="ECO:0000256" key="1">
    <source>
        <dbReference type="SAM" id="MobiDB-lite"/>
    </source>
</evidence>
<name>A0A7S1PB94_9ALVE</name>
<reference evidence="2" key="1">
    <citation type="submission" date="2021-01" db="EMBL/GenBank/DDBJ databases">
        <authorList>
            <person name="Corre E."/>
            <person name="Pelletier E."/>
            <person name="Niang G."/>
            <person name="Scheremetjew M."/>
            <person name="Finn R."/>
            <person name="Kale V."/>
            <person name="Holt S."/>
            <person name="Cochrane G."/>
            <person name="Meng A."/>
            <person name="Brown T."/>
            <person name="Cohen L."/>
        </authorList>
    </citation>
    <scope>NUCLEOTIDE SEQUENCE</scope>
    <source>
        <strain evidence="2">CCMP3346</strain>
    </source>
</reference>
<protein>
    <submittedName>
        <fullName evidence="2">Uncharacterized protein</fullName>
    </submittedName>
</protein>
<dbReference type="EMBL" id="HBGB01042772">
    <property type="protein sequence ID" value="CAD9070103.1"/>
    <property type="molecule type" value="Transcribed_RNA"/>
</dbReference>
<gene>
    <name evidence="2" type="ORF">VBRA1451_LOCUS25185</name>
</gene>
<feature type="compositionally biased region" description="Basic and acidic residues" evidence="1">
    <location>
        <begin position="74"/>
        <end position="84"/>
    </location>
</feature>
<accession>A0A7S1PB94</accession>
<evidence type="ECO:0000313" key="2">
    <source>
        <dbReference type="EMBL" id="CAD9070103.1"/>
    </source>
</evidence>
<feature type="compositionally biased region" description="Basic and acidic residues" evidence="1">
    <location>
        <begin position="97"/>
        <end position="108"/>
    </location>
</feature>
<organism evidence="2">
    <name type="scientific">Vitrella brassicaformis</name>
    <dbReference type="NCBI Taxonomy" id="1169539"/>
    <lineage>
        <taxon>Eukaryota</taxon>
        <taxon>Sar</taxon>
        <taxon>Alveolata</taxon>
        <taxon>Colpodellida</taxon>
        <taxon>Vitrellaceae</taxon>
        <taxon>Vitrella</taxon>
    </lineage>
</organism>
<feature type="region of interest" description="Disordered" evidence="1">
    <location>
        <begin position="61"/>
        <end position="108"/>
    </location>
</feature>
<dbReference type="AlphaFoldDB" id="A0A7S1PB94"/>
<sequence>MQHCAWFAAYEDINTERVQQTPPTSPARSPITITHSLVEHFVGRPHTAGWVTVSNTIYTTPHSTTQQNGTTRQHATDRPTDRWMHAQPANQSMNPSGREDGEARAASI</sequence>
<proteinExistence type="predicted"/>
<feature type="compositionally biased region" description="Polar residues" evidence="1">
    <location>
        <begin position="61"/>
        <end position="73"/>
    </location>
</feature>